<feature type="region of interest" description="Disordered" evidence="1">
    <location>
        <begin position="1"/>
        <end position="63"/>
    </location>
</feature>
<feature type="compositionally biased region" description="Polar residues" evidence="1">
    <location>
        <begin position="32"/>
        <end position="58"/>
    </location>
</feature>
<proteinExistence type="predicted"/>
<sequence>MEEINTEKPKTTGEPSDKKTPRPSRAEEDSVSQDTDTAGISEADQQATKGSGKTTNPTDPDAVMRRVATGMIRLTLAKTRISGAQKRKRAILAAIATGKNFRGSETEKGNPSCDRHWERYQTQKKTVRPRFQGTTGRSNEEPVEDFQAI</sequence>
<name>A0AAW1KKA4_POPJA</name>
<dbReference type="AlphaFoldDB" id="A0AAW1KKA4"/>
<organism evidence="2 3">
    <name type="scientific">Popillia japonica</name>
    <name type="common">Japanese beetle</name>
    <dbReference type="NCBI Taxonomy" id="7064"/>
    <lineage>
        <taxon>Eukaryota</taxon>
        <taxon>Metazoa</taxon>
        <taxon>Ecdysozoa</taxon>
        <taxon>Arthropoda</taxon>
        <taxon>Hexapoda</taxon>
        <taxon>Insecta</taxon>
        <taxon>Pterygota</taxon>
        <taxon>Neoptera</taxon>
        <taxon>Endopterygota</taxon>
        <taxon>Coleoptera</taxon>
        <taxon>Polyphaga</taxon>
        <taxon>Scarabaeiformia</taxon>
        <taxon>Scarabaeidae</taxon>
        <taxon>Rutelinae</taxon>
        <taxon>Popillia</taxon>
    </lineage>
</organism>
<feature type="region of interest" description="Disordered" evidence="1">
    <location>
        <begin position="124"/>
        <end position="149"/>
    </location>
</feature>
<dbReference type="Proteomes" id="UP001458880">
    <property type="component" value="Unassembled WGS sequence"/>
</dbReference>
<comment type="caution">
    <text evidence="2">The sequence shown here is derived from an EMBL/GenBank/DDBJ whole genome shotgun (WGS) entry which is preliminary data.</text>
</comment>
<protein>
    <submittedName>
        <fullName evidence="2">Uncharacterized protein</fullName>
    </submittedName>
</protein>
<accession>A0AAW1KKA4</accession>
<evidence type="ECO:0000313" key="2">
    <source>
        <dbReference type="EMBL" id="KAK9719458.1"/>
    </source>
</evidence>
<gene>
    <name evidence="2" type="ORF">QE152_g22619</name>
</gene>
<keyword evidence="3" id="KW-1185">Reference proteome</keyword>
<feature type="compositionally biased region" description="Basic and acidic residues" evidence="1">
    <location>
        <begin position="1"/>
        <end position="28"/>
    </location>
</feature>
<evidence type="ECO:0000256" key="1">
    <source>
        <dbReference type="SAM" id="MobiDB-lite"/>
    </source>
</evidence>
<dbReference type="EMBL" id="JASPKY010000219">
    <property type="protein sequence ID" value="KAK9719458.1"/>
    <property type="molecule type" value="Genomic_DNA"/>
</dbReference>
<evidence type="ECO:0000313" key="3">
    <source>
        <dbReference type="Proteomes" id="UP001458880"/>
    </source>
</evidence>
<reference evidence="2 3" key="1">
    <citation type="journal article" date="2024" name="BMC Genomics">
        <title>De novo assembly and annotation of Popillia japonica's genome with initial clues to its potential as an invasive pest.</title>
        <authorList>
            <person name="Cucini C."/>
            <person name="Boschi S."/>
            <person name="Funari R."/>
            <person name="Cardaioli E."/>
            <person name="Iannotti N."/>
            <person name="Marturano G."/>
            <person name="Paoli F."/>
            <person name="Bruttini M."/>
            <person name="Carapelli A."/>
            <person name="Frati F."/>
            <person name="Nardi F."/>
        </authorList>
    </citation>
    <scope>NUCLEOTIDE SEQUENCE [LARGE SCALE GENOMIC DNA]</scope>
    <source>
        <strain evidence="2">DMR45628</strain>
    </source>
</reference>